<reference evidence="4 5" key="1">
    <citation type="submission" date="2024-09" db="EMBL/GenBank/DDBJ databases">
        <authorList>
            <person name="Sun Q."/>
            <person name="Mori K."/>
        </authorList>
    </citation>
    <scope>NUCLEOTIDE SEQUENCE [LARGE SCALE GENOMIC DNA]</scope>
    <source>
        <strain evidence="4 5">NCAIM B.02340</strain>
    </source>
</reference>
<dbReference type="InterPro" id="IPR018976">
    <property type="entry name" value="Imelysin-like"/>
</dbReference>
<comment type="subcellular location">
    <subcellularLocation>
        <location evidence="1">Cell envelope</location>
    </subcellularLocation>
</comment>
<evidence type="ECO:0000256" key="1">
    <source>
        <dbReference type="ARBA" id="ARBA00004196"/>
    </source>
</evidence>
<name>A0ABV6Q3F4_9DEIN</name>
<sequence length="308" mass="33999">MAQAAEAYAEAPTPEGLNRLRVLWGLARAPWEELEAFAFGPVGEFDPYLDTWPVSPEDLKRTLGSPVENLPPEARGFHALEYLLFQEPARSPEAARHLFHLAQDLAEKTRGLGEAYRGYLRETPEEDLKMELYAASLELAEELFAEKLQNPESPYAKFSVHDYRANASGLLKALDLLPLPGRVWALALDLQGAMAALPSPLETAWDRPEVALAIARAKDLYETLAQAPVGSPLARALLWLRTFREEYLGEGEVDEGLFALEGLRAALAGTPQEAEALRLLEALEAKVQAQAPTPEAEPLLKALEELLR</sequence>
<dbReference type="InterPro" id="IPR038352">
    <property type="entry name" value="Imelysin_sf"/>
</dbReference>
<protein>
    <submittedName>
        <fullName evidence="4">Imelysin family protein</fullName>
    </submittedName>
</protein>
<feature type="domain" description="Imelysin-like" evidence="3">
    <location>
        <begin position="2"/>
        <end position="174"/>
    </location>
</feature>
<keyword evidence="2" id="KW-0732">Signal</keyword>
<evidence type="ECO:0000259" key="3">
    <source>
        <dbReference type="Pfam" id="PF09375"/>
    </source>
</evidence>
<keyword evidence="5" id="KW-1185">Reference proteome</keyword>
<proteinExistence type="predicted"/>
<gene>
    <name evidence="4" type="ORF">ACFFFP_05800</name>
</gene>
<dbReference type="Gene3D" id="1.20.1420.20">
    <property type="entry name" value="M75 peptidase, HXXE motif"/>
    <property type="match status" value="1"/>
</dbReference>
<evidence type="ECO:0000313" key="5">
    <source>
        <dbReference type="Proteomes" id="UP001589830"/>
    </source>
</evidence>
<dbReference type="Pfam" id="PF09375">
    <property type="entry name" value="Peptidase_M75"/>
    <property type="match status" value="1"/>
</dbReference>
<dbReference type="RefSeq" id="WP_188847703.1">
    <property type="nucleotide sequence ID" value="NZ_BMPJ01000018.1"/>
</dbReference>
<organism evidence="4 5">
    <name type="scientific">Thermus composti</name>
    <dbReference type="NCBI Taxonomy" id="532059"/>
    <lineage>
        <taxon>Bacteria</taxon>
        <taxon>Thermotogati</taxon>
        <taxon>Deinococcota</taxon>
        <taxon>Deinococci</taxon>
        <taxon>Thermales</taxon>
        <taxon>Thermaceae</taxon>
        <taxon>Thermus</taxon>
    </lineage>
</organism>
<accession>A0ABV6Q3F4</accession>
<dbReference type="EMBL" id="JBHLTW010000023">
    <property type="protein sequence ID" value="MFC0595678.1"/>
    <property type="molecule type" value="Genomic_DNA"/>
</dbReference>
<evidence type="ECO:0000256" key="2">
    <source>
        <dbReference type="ARBA" id="ARBA00022729"/>
    </source>
</evidence>
<comment type="caution">
    <text evidence="4">The sequence shown here is derived from an EMBL/GenBank/DDBJ whole genome shotgun (WGS) entry which is preliminary data.</text>
</comment>
<dbReference type="Proteomes" id="UP001589830">
    <property type="component" value="Unassembled WGS sequence"/>
</dbReference>
<evidence type="ECO:0000313" key="4">
    <source>
        <dbReference type="EMBL" id="MFC0595678.1"/>
    </source>
</evidence>